<protein>
    <recommendedName>
        <fullName evidence="7">Transcription factor CBF/NF-Y/archaeal histone domain-containing protein</fullName>
    </recommendedName>
</protein>
<keyword evidence="4" id="KW-0804">Transcription</keyword>
<keyword evidence="3" id="KW-0238">DNA-binding</keyword>
<dbReference type="Pfam" id="PF00808">
    <property type="entry name" value="CBFD_NFYB_HMF"/>
    <property type="match status" value="1"/>
</dbReference>
<dbReference type="InterPro" id="IPR050568">
    <property type="entry name" value="Transcr_DNA_Rep_Reg"/>
</dbReference>
<dbReference type="EMBL" id="JANCYU010000052">
    <property type="protein sequence ID" value="KAK4527485.1"/>
    <property type="molecule type" value="Genomic_DNA"/>
</dbReference>
<evidence type="ECO:0000256" key="2">
    <source>
        <dbReference type="ARBA" id="ARBA00023015"/>
    </source>
</evidence>
<dbReference type="Gene3D" id="1.10.20.10">
    <property type="entry name" value="Histone, subunit A"/>
    <property type="match status" value="1"/>
</dbReference>
<dbReference type="GO" id="GO:0005634">
    <property type="term" value="C:nucleus"/>
    <property type="evidence" value="ECO:0007669"/>
    <property type="project" value="UniProtKB-SubCell"/>
</dbReference>
<dbReference type="SUPFAM" id="SSF47113">
    <property type="entry name" value="Histone-fold"/>
    <property type="match status" value="1"/>
</dbReference>
<keyword evidence="9" id="KW-1185">Reference proteome</keyword>
<name>A0AAV9IJ44_9RHOD</name>
<dbReference type="AlphaFoldDB" id="A0AAV9IJ44"/>
<evidence type="ECO:0000313" key="8">
    <source>
        <dbReference type="EMBL" id="KAK4527485.1"/>
    </source>
</evidence>
<dbReference type="FunFam" id="1.10.20.10:FF:000006">
    <property type="entry name" value="Nuclear transcription factor Y subunit gamma"/>
    <property type="match status" value="1"/>
</dbReference>
<comment type="similarity">
    <text evidence="6">Belongs to the NFYC/HAP5 subunit family.</text>
</comment>
<organism evidence="8 9">
    <name type="scientific">Galdieria yellowstonensis</name>
    <dbReference type="NCBI Taxonomy" id="3028027"/>
    <lineage>
        <taxon>Eukaryota</taxon>
        <taxon>Rhodophyta</taxon>
        <taxon>Bangiophyceae</taxon>
        <taxon>Galdieriales</taxon>
        <taxon>Galdieriaceae</taxon>
        <taxon>Galdieria</taxon>
    </lineage>
</organism>
<evidence type="ECO:0000256" key="1">
    <source>
        <dbReference type="ARBA" id="ARBA00004123"/>
    </source>
</evidence>
<dbReference type="GO" id="GO:0000978">
    <property type="term" value="F:RNA polymerase II cis-regulatory region sequence-specific DNA binding"/>
    <property type="evidence" value="ECO:0007669"/>
    <property type="project" value="TreeGrafter"/>
</dbReference>
<evidence type="ECO:0000313" key="9">
    <source>
        <dbReference type="Proteomes" id="UP001300502"/>
    </source>
</evidence>
<dbReference type="PANTHER" id="PTHR10252">
    <property type="entry name" value="HISTONE-LIKE TRANSCRIPTION FACTOR CCAAT-RELATED"/>
    <property type="match status" value="1"/>
</dbReference>
<dbReference type="InterPro" id="IPR009072">
    <property type="entry name" value="Histone-fold"/>
</dbReference>
<comment type="caution">
    <text evidence="8">The sequence shown here is derived from an EMBL/GenBank/DDBJ whole genome shotgun (WGS) entry which is preliminary data.</text>
</comment>
<dbReference type="Proteomes" id="UP001300502">
    <property type="component" value="Unassembled WGS sequence"/>
</dbReference>
<accession>A0AAV9IJ44</accession>
<evidence type="ECO:0000256" key="6">
    <source>
        <dbReference type="ARBA" id="ARBA00038129"/>
    </source>
</evidence>
<reference evidence="8 9" key="1">
    <citation type="submission" date="2022-07" db="EMBL/GenBank/DDBJ databases">
        <title>Genome-wide signatures of adaptation to extreme environments.</title>
        <authorList>
            <person name="Cho C.H."/>
            <person name="Yoon H.S."/>
        </authorList>
    </citation>
    <scope>NUCLEOTIDE SEQUENCE [LARGE SCALE GENOMIC DNA]</scope>
    <source>
        <strain evidence="8 9">108.79 E11</strain>
    </source>
</reference>
<proteinExistence type="inferred from homology"/>
<dbReference type="PANTHER" id="PTHR10252:SF8">
    <property type="entry name" value="NUCLEAR TRANSCRIPTION FACTOR Y SUBUNIT GAMMA"/>
    <property type="match status" value="1"/>
</dbReference>
<sequence>MYNDYIDAGSTHDDEKNTTWRTTTSQVSPEQQQEAAQFRQQQLQQQRSLQALNATLAQFWDEQMREVSVITDFKNHMLPLARIKKIMKSDEDVRMISAEAPALFSKACEMFILELTIRAWAQTEESKRRTLQRCDIASAIQKTDIFDFLIDIVPREDMKMPQEHPGLSITSSTDSNPALLSYHPTNRVAAGGYGDNNQPIADNLEPSSTYPPLYPSEGYGDYENEGGPQGINYAQLSPQQLQMLRMRQMQMREQPFSGFFEGQGSQY</sequence>
<dbReference type="GO" id="GO:0000981">
    <property type="term" value="F:DNA-binding transcription factor activity, RNA polymerase II-specific"/>
    <property type="evidence" value="ECO:0007669"/>
    <property type="project" value="TreeGrafter"/>
</dbReference>
<dbReference type="CDD" id="cd22908">
    <property type="entry name" value="HFD_NFYC-like"/>
    <property type="match status" value="1"/>
</dbReference>
<keyword evidence="5" id="KW-0539">Nucleus</keyword>
<dbReference type="GO" id="GO:0046982">
    <property type="term" value="F:protein heterodimerization activity"/>
    <property type="evidence" value="ECO:0007669"/>
    <property type="project" value="InterPro"/>
</dbReference>
<dbReference type="InterPro" id="IPR003958">
    <property type="entry name" value="CBFA_NFYB_domain"/>
</dbReference>
<evidence type="ECO:0000259" key="7">
    <source>
        <dbReference type="Pfam" id="PF00808"/>
    </source>
</evidence>
<evidence type="ECO:0000256" key="3">
    <source>
        <dbReference type="ARBA" id="ARBA00023125"/>
    </source>
</evidence>
<keyword evidence="2" id="KW-0805">Transcription regulation</keyword>
<gene>
    <name evidence="8" type="ORF">GAYE_SCF40G5407</name>
</gene>
<evidence type="ECO:0000256" key="4">
    <source>
        <dbReference type="ARBA" id="ARBA00023163"/>
    </source>
</evidence>
<evidence type="ECO:0000256" key="5">
    <source>
        <dbReference type="ARBA" id="ARBA00023242"/>
    </source>
</evidence>
<comment type="subcellular location">
    <subcellularLocation>
        <location evidence="1">Nucleus</location>
    </subcellularLocation>
</comment>
<feature type="domain" description="Transcription factor CBF/NF-Y/archaeal histone" evidence="7">
    <location>
        <begin position="78"/>
        <end position="140"/>
    </location>
</feature>